<dbReference type="EMBL" id="JARGDH010000006">
    <property type="protein sequence ID" value="KAL0265606.1"/>
    <property type="molecule type" value="Genomic_DNA"/>
</dbReference>
<evidence type="ECO:0000256" key="11">
    <source>
        <dbReference type="ARBA" id="ARBA00022737"/>
    </source>
</evidence>
<dbReference type="PANTHER" id="PTHR12121">
    <property type="entry name" value="CARBON CATABOLITE REPRESSOR PROTEIN 4"/>
    <property type="match status" value="1"/>
</dbReference>
<sequence>MRDISTPKKRIQKPKVSLKTRLTNLQPNTWEGLDLTNQGLKHLSPDIFAYSFLKELHLDNNYFHEIPKEIGMLRELEILNISGNRLTSIPVQLCKCYRLRELDLSDNLITFLPLEIGNIVGLETVNLDKNPLLEPFASVYKTRGGVGLISFCRENNTAYSMPIERLWLLQSIEPCSSADIVRIGTYNILSPRCCTPKNFPFLPSCILQTDFRNENILREIAHYNVDILCVQEMELQYYKGFFCVHLEAQCCYDSVFFPKSRIKHFQVAERGSVDGCAIFWKKSVFQMVEQKNIEFQKIISEDPRFNKYEELMLRNMGKDNVSTIVLLEKITSDKMIVANTHLHWDPELPEIKFLQMLVLMKEIERFKTKYPDAGLLLCGDLNSLKDSEVVRFILEGEIDVNHILTFLPEHTKLETFRHGLKFWDAYENIDLGFTHVAREFQGVIDFIFFDSGLRLKRALLPPNADYFDSLLALPSLHLPSDHIFLGAEECKPLQKNTVSPQEELAASRSKCAPA</sequence>
<evidence type="ECO:0000256" key="7">
    <source>
        <dbReference type="ARBA" id="ARBA00022490"/>
    </source>
</evidence>
<keyword evidence="12" id="KW-0378">Hydrolase</keyword>
<dbReference type="PANTHER" id="PTHR12121:SF100">
    <property type="entry name" value="POLY(A)-SPECIFIC RIBONUCLEASE"/>
    <property type="match status" value="1"/>
</dbReference>
<dbReference type="GO" id="GO:0004535">
    <property type="term" value="F:poly(A)-specific ribonuclease activity"/>
    <property type="evidence" value="ECO:0007669"/>
    <property type="project" value="UniProtKB-EC"/>
</dbReference>
<dbReference type="SUPFAM" id="SSF56219">
    <property type="entry name" value="DNase I-like"/>
    <property type="match status" value="1"/>
</dbReference>
<keyword evidence="14" id="KW-0460">Magnesium</keyword>
<evidence type="ECO:0000256" key="15">
    <source>
        <dbReference type="ARBA" id="ARBA00022884"/>
    </source>
</evidence>
<dbReference type="InterPro" id="IPR036691">
    <property type="entry name" value="Endo/exonu/phosph_ase_sf"/>
</dbReference>
<evidence type="ECO:0000256" key="13">
    <source>
        <dbReference type="ARBA" id="ARBA00022839"/>
    </source>
</evidence>
<keyword evidence="17" id="KW-0804">Transcription</keyword>
<keyword evidence="7" id="KW-0963">Cytoplasm</keyword>
<evidence type="ECO:0000256" key="2">
    <source>
        <dbReference type="ARBA" id="ARBA00001946"/>
    </source>
</evidence>
<evidence type="ECO:0000256" key="4">
    <source>
        <dbReference type="ARBA" id="ARBA00004496"/>
    </source>
</evidence>
<evidence type="ECO:0000256" key="8">
    <source>
        <dbReference type="ARBA" id="ARBA00022614"/>
    </source>
</evidence>
<dbReference type="InterPro" id="IPR001611">
    <property type="entry name" value="Leu-rich_rpt"/>
</dbReference>
<evidence type="ECO:0000256" key="16">
    <source>
        <dbReference type="ARBA" id="ARBA00023015"/>
    </source>
</evidence>
<dbReference type="GO" id="GO:0005634">
    <property type="term" value="C:nucleus"/>
    <property type="evidence" value="ECO:0007669"/>
    <property type="project" value="UniProtKB-SubCell"/>
</dbReference>
<proteinExistence type="inferred from homology"/>
<keyword evidence="15" id="KW-0694">RNA-binding</keyword>
<dbReference type="Gene3D" id="3.80.10.10">
    <property type="entry name" value="Ribonuclease Inhibitor"/>
    <property type="match status" value="1"/>
</dbReference>
<reference evidence="23" key="1">
    <citation type="journal article" date="2024" name="Gigascience">
        <title>Chromosome-level genome of the poultry shaft louse Menopon gallinae provides insight into the host-switching and adaptive evolution of parasitic lice.</title>
        <authorList>
            <person name="Xu Y."/>
            <person name="Ma L."/>
            <person name="Liu S."/>
            <person name="Liang Y."/>
            <person name="Liu Q."/>
            <person name="He Z."/>
            <person name="Tian L."/>
            <person name="Duan Y."/>
            <person name="Cai W."/>
            <person name="Li H."/>
            <person name="Song F."/>
        </authorList>
    </citation>
    <scope>NUCLEOTIDE SEQUENCE</scope>
    <source>
        <strain evidence="23">Cailab_2023a</strain>
    </source>
</reference>
<keyword evidence="18" id="KW-0539">Nucleus</keyword>
<organism evidence="23">
    <name type="scientific">Menopon gallinae</name>
    <name type="common">poultry shaft louse</name>
    <dbReference type="NCBI Taxonomy" id="328185"/>
    <lineage>
        <taxon>Eukaryota</taxon>
        <taxon>Metazoa</taxon>
        <taxon>Ecdysozoa</taxon>
        <taxon>Arthropoda</taxon>
        <taxon>Hexapoda</taxon>
        <taxon>Insecta</taxon>
        <taxon>Pterygota</taxon>
        <taxon>Neoptera</taxon>
        <taxon>Paraneoptera</taxon>
        <taxon>Psocodea</taxon>
        <taxon>Troctomorpha</taxon>
        <taxon>Phthiraptera</taxon>
        <taxon>Amblycera</taxon>
        <taxon>Menoponidae</taxon>
        <taxon>Menopon</taxon>
    </lineage>
</organism>
<dbReference type="InterPro" id="IPR003591">
    <property type="entry name" value="Leu-rich_rpt_typical-subtyp"/>
</dbReference>
<keyword evidence="8" id="KW-0433">Leucine-rich repeat</keyword>
<dbReference type="AlphaFoldDB" id="A0AAW2H799"/>
<evidence type="ECO:0000256" key="5">
    <source>
        <dbReference type="ARBA" id="ARBA00010774"/>
    </source>
</evidence>
<dbReference type="Gene3D" id="3.60.10.10">
    <property type="entry name" value="Endonuclease/exonuclease/phosphatase"/>
    <property type="match status" value="1"/>
</dbReference>
<evidence type="ECO:0000256" key="14">
    <source>
        <dbReference type="ARBA" id="ARBA00022842"/>
    </source>
</evidence>
<dbReference type="GO" id="GO:0005737">
    <property type="term" value="C:cytoplasm"/>
    <property type="evidence" value="ECO:0007669"/>
    <property type="project" value="UniProtKB-SubCell"/>
</dbReference>
<protein>
    <recommendedName>
        <fullName evidence="6">poly(A)-specific ribonuclease</fullName>
        <ecNumber evidence="6">3.1.13.4</ecNumber>
    </recommendedName>
    <alternativeName>
        <fullName evidence="19">Carbon catabolite repressor protein 4</fullName>
    </alternativeName>
    <alternativeName>
        <fullName evidence="20">Cytoplasmic deadenylase</fullName>
    </alternativeName>
    <alternativeName>
        <fullName evidence="21">Glucose-repressible alcohol dehydrogenase transcriptional effector</fullName>
    </alternativeName>
</protein>
<evidence type="ECO:0000256" key="17">
    <source>
        <dbReference type="ARBA" id="ARBA00023163"/>
    </source>
</evidence>
<evidence type="ECO:0000256" key="18">
    <source>
        <dbReference type="ARBA" id="ARBA00023242"/>
    </source>
</evidence>
<evidence type="ECO:0000259" key="22">
    <source>
        <dbReference type="Pfam" id="PF03372"/>
    </source>
</evidence>
<name>A0AAW2H799_9NEOP</name>
<dbReference type="GO" id="GO:0046872">
    <property type="term" value="F:metal ion binding"/>
    <property type="evidence" value="ECO:0007669"/>
    <property type="project" value="UniProtKB-KW"/>
</dbReference>
<comment type="caution">
    <text evidence="23">The sequence shown here is derived from an EMBL/GenBank/DDBJ whole genome shotgun (WGS) entry which is preliminary data.</text>
</comment>
<dbReference type="EC" id="3.1.13.4" evidence="6"/>
<evidence type="ECO:0000313" key="23">
    <source>
        <dbReference type="EMBL" id="KAL0265606.1"/>
    </source>
</evidence>
<evidence type="ECO:0000256" key="20">
    <source>
        <dbReference type="ARBA" id="ARBA00031469"/>
    </source>
</evidence>
<keyword evidence="10" id="KW-0479">Metal-binding</keyword>
<dbReference type="InterPro" id="IPR005135">
    <property type="entry name" value="Endo/exonuclease/phosphatase"/>
</dbReference>
<evidence type="ECO:0000256" key="1">
    <source>
        <dbReference type="ARBA" id="ARBA00001663"/>
    </source>
</evidence>
<dbReference type="InterPro" id="IPR050410">
    <property type="entry name" value="CCR4/nocturin_mRNA_transcr"/>
</dbReference>
<evidence type="ECO:0000256" key="6">
    <source>
        <dbReference type="ARBA" id="ARBA00012161"/>
    </source>
</evidence>
<comment type="similarity">
    <text evidence="5">Belongs to the CCR4/nocturin family.</text>
</comment>
<feature type="domain" description="Endonuclease/exonuclease/phosphatase" evidence="22">
    <location>
        <begin position="185"/>
        <end position="482"/>
    </location>
</feature>
<comment type="cofactor">
    <cofactor evidence="2">
        <name>Mg(2+)</name>
        <dbReference type="ChEBI" id="CHEBI:18420"/>
    </cofactor>
</comment>
<gene>
    <name evidence="23" type="ORF">PYX00_011319</name>
</gene>
<dbReference type="PROSITE" id="PS51450">
    <property type="entry name" value="LRR"/>
    <property type="match status" value="2"/>
</dbReference>
<dbReference type="Pfam" id="PF03372">
    <property type="entry name" value="Exo_endo_phos"/>
    <property type="match status" value="1"/>
</dbReference>
<dbReference type="Pfam" id="PF13855">
    <property type="entry name" value="LRR_8"/>
    <property type="match status" value="1"/>
</dbReference>
<keyword evidence="13" id="KW-0269">Exonuclease</keyword>
<accession>A0AAW2H799</accession>
<evidence type="ECO:0000256" key="21">
    <source>
        <dbReference type="ARBA" id="ARBA00033317"/>
    </source>
</evidence>
<evidence type="ECO:0000256" key="3">
    <source>
        <dbReference type="ARBA" id="ARBA00004123"/>
    </source>
</evidence>
<evidence type="ECO:0000256" key="10">
    <source>
        <dbReference type="ARBA" id="ARBA00022723"/>
    </source>
</evidence>
<comment type="catalytic activity">
    <reaction evidence="1">
        <text>Exonucleolytic cleavage of poly(A) to 5'-AMP.</text>
        <dbReference type="EC" id="3.1.13.4"/>
    </reaction>
</comment>
<keyword evidence="16" id="KW-0805">Transcription regulation</keyword>
<dbReference type="SUPFAM" id="SSF52058">
    <property type="entry name" value="L domain-like"/>
    <property type="match status" value="1"/>
</dbReference>
<evidence type="ECO:0000256" key="12">
    <source>
        <dbReference type="ARBA" id="ARBA00022801"/>
    </source>
</evidence>
<keyword evidence="11" id="KW-0677">Repeat</keyword>
<evidence type="ECO:0000256" key="19">
    <source>
        <dbReference type="ARBA" id="ARBA00030493"/>
    </source>
</evidence>
<comment type="subcellular location">
    <subcellularLocation>
        <location evidence="4">Cytoplasm</location>
    </subcellularLocation>
    <subcellularLocation>
        <location evidence="3">Nucleus</location>
    </subcellularLocation>
</comment>
<keyword evidence="9" id="KW-0540">Nuclease</keyword>
<dbReference type="GO" id="GO:0003723">
    <property type="term" value="F:RNA binding"/>
    <property type="evidence" value="ECO:0007669"/>
    <property type="project" value="UniProtKB-KW"/>
</dbReference>
<dbReference type="InterPro" id="IPR032675">
    <property type="entry name" value="LRR_dom_sf"/>
</dbReference>
<dbReference type="SMART" id="SM00369">
    <property type="entry name" value="LRR_TYP"/>
    <property type="match status" value="2"/>
</dbReference>
<evidence type="ECO:0000256" key="9">
    <source>
        <dbReference type="ARBA" id="ARBA00022722"/>
    </source>
</evidence>